<sequence length="311" mass="37037">MHNLRKIVTLYQSRFGLKHKNMSKLAIPISEQIERLKKKGLDTSCFSEDKVKEILLDIGYYRFGYYCHPFMDNTSDTFKDGTKIGTIIDLYYLDTDLKYLLQKYINRIEINFRTKLIYFVSMKYKKDPTWFINNEVMEQSFIDKFEDIYSEKFKTENLTIKKHHKKYPDDSFAPVWKTFEYLTLGAIITVFSNIKDEDIKIRISDCYGIRDLNKFLRLLHTVRQVRNICAHSGVLFDYRLPQSINSIPQITFNGSDRNSVDACIKVICFFTKCISTNRHNDIEKEVKELFYSFEKNEQIKKIITDKINYNF</sequence>
<dbReference type="EMBL" id="BAABCR010000004">
    <property type="protein sequence ID" value="GAA4025062.1"/>
    <property type="molecule type" value="Genomic_DNA"/>
</dbReference>
<proteinExistence type="predicted"/>
<reference evidence="2" key="1">
    <citation type="journal article" date="2019" name="Int. J. Syst. Evol. Microbiol.">
        <title>The Global Catalogue of Microorganisms (GCM) 10K type strain sequencing project: providing services to taxonomists for standard genome sequencing and annotation.</title>
        <authorList>
            <consortium name="The Broad Institute Genomics Platform"/>
            <consortium name="The Broad Institute Genome Sequencing Center for Infectious Disease"/>
            <person name="Wu L."/>
            <person name="Ma J."/>
        </authorList>
    </citation>
    <scope>NUCLEOTIDE SEQUENCE [LARGE SCALE GENOMIC DNA]</scope>
    <source>
        <strain evidence="2">JCM 17064</strain>
    </source>
</reference>
<dbReference type="InterPro" id="IPR011664">
    <property type="entry name" value="Abi_system_AbiD/AbiF-like"/>
</dbReference>
<dbReference type="Pfam" id="PF07751">
    <property type="entry name" value="Abi_2"/>
    <property type="match status" value="1"/>
</dbReference>
<protein>
    <recommendedName>
        <fullName evidence="3">Abortive infection bacteriophage resistance protein</fullName>
    </recommendedName>
</protein>
<evidence type="ECO:0000313" key="2">
    <source>
        <dbReference type="Proteomes" id="UP001500968"/>
    </source>
</evidence>
<evidence type="ECO:0008006" key="3">
    <source>
        <dbReference type="Google" id="ProtNLM"/>
    </source>
</evidence>
<keyword evidence="2" id="KW-1185">Reference proteome</keyword>
<comment type="caution">
    <text evidence="1">The sequence shown here is derived from an EMBL/GenBank/DDBJ whole genome shotgun (WGS) entry which is preliminary data.</text>
</comment>
<gene>
    <name evidence="1" type="ORF">GCM10022386_05410</name>
</gene>
<organism evidence="1 2">
    <name type="scientific">Flavobacterium cheonhonense</name>
    <dbReference type="NCBI Taxonomy" id="706185"/>
    <lineage>
        <taxon>Bacteria</taxon>
        <taxon>Pseudomonadati</taxon>
        <taxon>Bacteroidota</taxon>
        <taxon>Flavobacteriia</taxon>
        <taxon>Flavobacteriales</taxon>
        <taxon>Flavobacteriaceae</taxon>
        <taxon>Flavobacterium</taxon>
    </lineage>
</organism>
<dbReference type="Proteomes" id="UP001500968">
    <property type="component" value="Unassembled WGS sequence"/>
</dbReference>
<evidence type="ECO:0000313" key="1">
    <source>
        <dbReference type="EMBL" id="GAA4025062.1"/>
    </source>
</evidence>
<accession>A0ABP7TEG2</accession>
<name>A0ABP7TEG2_9FLAO</name>